<comment type="similarity">
    <text evidence="3">Belongs to the LCL3 family.</text>
</comment>
<dbReference type="VEuPathDB" id="FungiDB:TRICI_000027"/>
<organism evidence="12 13">
    <name type="scientific">Trichomonascus ciferrii</name>
    <dbReference type="NCBI Taxonomy" id="44093"/>
    <lineage>
        <taxon>Eukaryota</taxon>
        <taxon>Fungi</taxon>
        <taxon>Dikarya</taxon>
        <taxon>Ascomycota</taxon>
        <taxon>Saccharomycotina</taxon>
        <taxon>Dipodascomycetes</taxon>
        <taxon>Dipodascales</taxon>
        <taxon>Trichomonascaceae</taxon>
        <taxon>Trichomonascus</taxon>
        <taxon>Trichomonascus ciferrii complex</taxon>
    </lineage>
</organism>
<dbReference type="OrthoDB" id="430293at2759"/>
<evidence type="ECO:0000256" key="5">
    <source>
        <dbReference type="ARBA" id="ARBA00014651"/>
    </source>
</evidence>
<dbReference type="InterPro" id="IPR035437">
    <property type="entry name" value="SNase_OB-fold_sf"/>
</dbReference>
<dbReference type="InterPro" id="IPR016071">
    <property type="entry name" value="Staphylococal_nuclease_OB-fold"/>
</dbReference>
<evidence type="ECO:0000256" key="4">
    <source>
        <dbReference type="ARBA" id="ARBA00013404"/>
    </source>
</evidence>
<evidence type="ECO:0000256" key="9">
    <source>
        <dbReference type="ARBA" id="ARBA00022837"/>
    </source>
</evidence>
<evidence type="ECO:0000256" key="8">
    <source>
        <dbReference type="ARBA" id="ARBA00022801"/>
    </source>
</evidence>
<dbReference type="GO" id="GO:0005739">
    <property type="term" value="C:mitochondrion"/>
    <property type="evidence" value="ECO:0007669"/>
    <property type="project" value="UniProtKB-SubCell"/>
</dbReference>
<keyword evidence="13" id="KW-1185">Reference proteome</keyword>
<dbReference type="GO" id="GO:0004519">
    <property type="term" value="F:endonuclease activity"/>
    <property type="evidence" value="ECO:0007669"/>
    <property type="project" value="UniProtKB-KW"/>
</dbReference>
<evidence type="ECO:0000256" key="1">
    <source>
        <dbReference type="ARBA" id="ARBA00004167"/>
    </source>
</evidence>
<feature type="transmembrane region" description="Helical" evidence="10">
    <location>
        <begin position="24"/>
        <end position="45"/>
    </location>
</feature>
<keyword evidence="10" id="KW-0812">Transmembrane</keyword>
<evidence type="ECO:0000259" key="11">
    <source>
        <dbReference type="PROSITE" id="PS50830"/>
    </source>
</evidence>
<proteinExistence type="inferred from homology"/>
<dbReference type="EMBL" id="SWFS01000007">
    <property type="protein sequence ID" value="KAA8917825.1"/>
    <property type="molecule type" value="Genomic_DNA"/>
</dbReference>
<comment type="caution">
    <text evidence="12">The sequence shown here is derived from an EMBL/GenBank/DDBJ whole genome shotgun (WGS) entry which is preliminary data.</text>
</comment>
<protein>
    <recommendedName>
        <fullName evidence="4">Probable endonuclease LCL3</fullName>
    </recommendedName>
    <alternativeName>
        <fullName evidence="5">Probable endonuclease lcl3</fullName>
    </alternativeName>
</protein>
<keyword evidence="10" id="KW-0472">Membrane</keyword>
<evidence type="ECO:0000313" key="13">
    <source>
        <dbReference type="Proteomes" id="UP000761534"/>
    </source>
</evidence>
<keyword evidence="9" id="KW-0106">Calcium</keyword>
<dbReference type="SUPFAM" id="SSF50199">
    <property type="entry name" value="Staphylococcal nuclease"/>
    <property type="match status" value="1"/>
</dbReference>
<dbReference type="Proteomes" id="UP000761534">
    <property type="component" value="Unassembled WGS sequence"/>
</dbReference>
<name>A0A642VEL0_9ASCO</name>
<evidence type="ECO:0000313" key="12">
    <source>
        <dbReference type="EMBL" id="KAA8917825.1"/>
    </source>
</evidence>
<evidence type="ECO:0000256" key="2">
    <source>
        <dbReference type="ARBA" id="ARBA00004173"/>
    </source>
</evidence>
<dbReference type="SMART" id="SM00318">
    <property type="entry name" value="SNc"/>
    <property type="match status" value="1"/>
</dbReference>
<keyword evidence="7" id="KW-0255">Endonuclease</keyword>
<sequence length="237" mass="27348">MGKNEGDKENDSPRKNISFFSTEVLYPTTILTSSFLGGFYLYRMYFRRIPNSRRIPDYFFKRRKMVGRVTSVGDADNFHFYHTPGGVFAGWGWLRHAPVNKRGLGDQTIHVRLCGVDAPEGAHFGKPAQKWSGEALQWLRGTLLGKRVVLLPLSRDQYQRTVGEATIWTWLGRRNVSAEMLKNGWAVVYEGKIGSEFNGNEEWFRQLEAEARKKRIGIFQGKKKDFISPGQFKRLHR</sequence>
<evidence type="ECO:0000256" key="7">
    <source>
        <dbReference type="ARBA" id="ARBA00022759"/>
    </source>
</evidence>
<evidence type="ECO:0000256" key="10">
    <source>
        <dbReference type="SAM" id="Phobius"/>
    </source>
</evidence>
<gene>
    <name evidence="12" type="ORF">TRICI_000027</name>
</gene>
<keyword evidence="6" id="KW-0540">Nuclease</keyword>
<accession>A0A642VEL0</accession>
<dbReference type="PROSITE" id="PS50830">
    <property type="entry name" value="TNASE_3"/>
    <property type="match status" value="1"/>
</dbReference>
<comment type="subcellular location">
    <subcellularLocation>
        <location evidence="1">Membrane</location>
        <topology evidence="1">Single-pass membrane protein</topology>
    </subcellularLocation>
    <subcellularLocation>
        <location evidence="2">Mitochondrion</location>
    </subcellularLocation>
</comment>
<dbReference type="PANTHER" id="PTHR12302">
    <property type="entry name" value="EBNA2 BINDING PROTEIN P100"/>
    <property type="match status" value="1"/>
</dbReference>
<dbReference type="Gene3D" id="2.40.50.90">
    <property type="match status" value="1"/>
</dbReference>
<feature type="domain" description="TNase-like" evidence="11">
    <location>
        <begin position="63"/>
        <end position="221"/>
    </location>
</feature>
<dbReference type="PANTHER" id="PTHR12302:SF3">
    <property type="entry name" value="SERINE_THREONINE-PROTEIN KINASE 31"/>
    <property type="match status" value="1"/>
</dbReference>
<keyword evidence="8" id="KW-0378">Hydrolase</keyword>
<reference evidence="12" key="1">
    <citation type="journal article" date="2019" name="G3 (Bethesda)">
        <title>Genome Assemblies of Two Rare Opportunistic Yeast Pathogens: Diutina rugosa (syn. Candida rugosa) and Trichomonascus ciferrii (syn. Candida ciferrii).</title>
        <authorList>
            <person name="Mixao V."/>
            <person name="Saus E."/>
            <person name="Hansen A.P."/>
            <person name="Lass-Florl C."/>
            <person name="Gabaldon T."/>
        </authorList>
    </citation>
    <scope>NUCLEOTIDE SEQUENCE</scope>
    <source>
        <strain evidence="12">CBS 4856</strain>
    </source>
</reference>
<dbReference type="GO" id="GO:0016787">
    <property type="term" value="F:hydrolase activity"/>
    <property type="evidence" value="ECO:0007669"/>
    <property type="project" value="UniProtKB-KW"/>
</dbReference>
<keyword evidence="10" id="KW-1133">Transmembrane helix</keyword>
<dbReference type="Pfam" id="PF00565">
    <property type="entry name" value="SNase"/>
    <property type="match status" value="1"/>
</dbReference>
<dbReference type="AlphaFoldDB" id="A0A642VEL0"/>
<evidence type="ECO:0000256" key="3">
    <source>
        <dbReference type="ARBA" id="ARBA00005435"/>
    </source>
</evidence>
<evidence type="ECO:0000256" key="6">
    <source>
        <dbReference type="ARBA" id="ARBA00022722"/>
    </source>
</evidence>
<dbReference type="GO" id="GO:0016020">
    <property type="term" value="C:membrane"/>
    <property type="evidence" value="ECO:0007669"/>
    <property type="project" value="UniProtKB-SubCell"/>
</dbReference>